<dbReference type="PANTHER" id="PTHR33223:SF6">
    <property type="entry name" value="CCHC-TYPE DOMAIN-CONTAINING PROTEIN"/>
    <property type="match status" value="1"/>
</dbReference>
<keyword evidence="3" id="KW-1185">Reference proteome</keyword>
<proteinExistence type="predicted"/>
<name>A0ABD3SHM0_9LAMI</name>
<evidence type="ECO:0000313" key="2">
    <source>
        <dbReference type="EMBL" id="KAL3824059.1"/>
    </source>
</evidence>
<gene>
    <name evidence="2" type="ORF">ACJIZ3_020088</name>
</gene>
<protein>
    <recommendedName>
        <fullName evidence="1">Retrotransposon gag domain-containing protein</fullName>
    </recommendedName>
</protein>
<organism evidence="2 3">
    <name type="scientific">Penstemon smallii</name>
    <dbReference type="NCBI Taxonomy" id="265156"/>
    <lineage>
        <taxon>Eukaryota</taxon>
        <taxon>Viridiplantae</taxon>
        <taxon>Streptophyta</taxon>
        <taxon>Embryophyta</taxon>
        <taxon>Tracheophyta</taxon>
        <taxon>Spermatophyta</taxon>
        <taxon>Magnoliopsida</taxon>
        <taxon>eudicotyledons</taxon>
        <taxon>Gunneridae</taxon>
        <taxon>Pentapetalae</taxon>
        <taxon>asterids</taxon>
        <taxon>lamiids</taxon>
        <taxon>Lamiales</taxon>
        <taxon>Plantaginaceae</taxon>
        <taxon>Cheloneae</taxon>
        <taxon>Penstemon</taxon>
    </lineage>
</organism>
<sequence>MTDQDGQNRDRPICDYMRPTMDELAPSIFIPTTIKEHFKLKPIMFQMLNTITPFTGAPTEDPYSHLRSFLHICDTFTVMSRVNSDVIRLTLFPCSLRDQAKYWLDMLPARSITTWTDLAEKFLRKFFPIGKTIRLRTDILTFRQLEGESLHEAWERYNGLIMKCPHHGIPDYIQIETFYYGLVGQTRNLVDAKAGGALLGREYEEIHSLLDKMSWESCIANSPCFVRDKYNPCSSNSYNHQGLELEEVINQIYVMFKHMVKIEETLQSHGDSIRNIQVQLAQIAQAIEDLDLKI</sequence>
<dbReference type="PANTHER" id="PTHR33223">
    <property type="entry name" value="CCHC-TYPE DOMAIN-CONTAINING PROTEIN"/>
    <property type="match status" value="1"/>
</dbReference>
<dbReference type="InterPro" id="IPR005162">
    <property type="entry name" value="Retrotrans_gag_dom"/>
</dbReference>
<dbReference type="AlphaFoldDB" id="A0ABD3SHM0"/>
<accession>A0ABD3SHM0</accession>
<comment type="caution">
    <text evidence="2">The sequence shown here is derived from an EMBL/GenBank/DDBJ whole genome shotgun (WGS) entry which is preliminary data.</text>
</comment>
<reference evidence="2 3" key="1">
    <citation type="submission" date="2024-12" db="EMBL/GenBank/DDBJ databases">
        <title>The unique morphological basis and parallel evolutionary history of personate flowers in Penstemon.</title>
        <authorList>
            <person name="Depatie T.H."/>
            <person name="Wessinger C.A."/>
        </authorList>
    </citation>
    <scope>NUCLEOTIDE SEQUENCE [LARGE SCALE GENOMIC DNA]</scope>
    <source>
        <strain evidence="2">WTNN_2</strain>
        <tissue evidence="2">Leaf</tissue>
    </source>
</reference>
<evidence type="ECO:0000259" key="1">
    <source>
        <dbReference type="Pfam" id="PF03732"/>
    </source>
</evidence>
<feature type="domain" description="Retrotransposon gag" evidence="1">
    <location>
        <begin position="91"/>
        <end position="182"/>
    </location>
</feature>
<dbReference type="Pfam" id="PF03732">
    <property type="entry name" value="Retrotrans_gag"/>
    <property type="match status" value="1"/>
</dbReference>
<evidence type="ECO:0000313" key="3">
    <source>
        <dbReference type="Proteomes" id="UP001634393"/>
    </source>
</evidence>
<dbReference type="Proteomes" id="UP001634393">
    <property type="component" value="Unassembled WGS sequence"/>
</dbReference>
<dbReference type="EMBL" id="JBJXBP010000006">
    <property type="protein sequence ID" value="KAL3824059.1"/>
    <property type="molecule type" value="Genomic_DNA"/>
</dbReference>